<comment type="subcellular location">
    <subcellularLocation>
        <location evidence="1">Membrane</location>
    </subcellularLocation>
</comment>
<dbReference type="GO" id="GO:0046872">
    <property type="term" value="F:metal ion binding"/>
    <property type="evidence" value="ECO:0007669"/>
    <property type="project" value="InterPro"/>
</dbReference>
<feature type="signal peptide" evidence="6">
    <location>
        <begin position="1"/>
        <end position="17"/>
    </location>
</feature>
<feature type="domain" description="G-protein coupled receptors family 1 profile" evidence="7">
    <location>
        <begin position="380"/>
        <end position="516"/>
    </location>
</feature>
<dbReference type="SUPFAM" id="SSF81321">
    <property type="entry name" value="Family A G protein-coupled receptor-like"/>
    <property type="match status" value="1"/>
</dbReference>
<feature type="transmembrane region" description="Helical" evidence="5">
    <location>
        <begin position="385"/>
        <end position="402"/>
    </location>
</feature>
<feature type="transmembrane region" description="Helical" evidence="5">
    <location>
        <begin position="351"/>
        <end position="373"/>
    </location>
</feature>
<proteinExistence type="predicted"/>
<dbReference type="Pfam" id="PF00001">
    <property type="entry name" value="7tm_1"/>
    <property type="match status" value="1"/>
</dbReference>
<evidence type="ECO:0000256" key="6">
    <source>
        <dbReference type="SAM" id="SignalP"/>
    </source>
</evidence>
<dbReference type="GO" id="GO:0016787">
    <property type="term" value="F:hydrolase activity"/>
    <property type="evidence" value="ECO:0007669"/>
    <property type="project" value="InterPro"/>
</dbReference>
<evidence type="ECO:0000256" key="5">
    <source>
        <dbReference type="SAM" id="Phobius"/>
    </source>
</evidence>
<dbReference type="InterPro" id="IPR044925">
    <property type="entry name" value="His-Me_finger_sf"/>
</dbReference>
<keyword evidence="2 5" id="KW-0812">Transmembrane</keyword>
<reference evidence="8 9" key="1">
    <citation type="submission" date="2020-02" db="EMBL/GenBank/DDBJ databases">
        <title>A chromosome-scale genome assembly of the black bullhead catfish (Ameiurus melas).</title>
        <authorList>
            <person name="Wen M."/>
            <person name="Zham M."/>
            <person name="Cabau C."/>
            <person name="Klopp C."/>
            <person name="Donnadieu C."/>
            <person name="Roques C."/>
            <person name="Bouchez O."/>
            <person name="Lampietro C."/>
            <person name="Jouanno E."/>
            <person name="Herpin A."/>
            <person name="Louis A."/>
            <person name="Berthelot C."/>
            <person name="Parey E."/>
            <person name="Roest-Crollius H."/>
            <person name="Braasch I."/>
            <person name="Postlethwait J."/>
            <person name="Robinson-Rechavi M."/>
            <person name="Echchiki A."/>
            <person name="Begum T."/>
            <person name="Montfort J."/>
            <person name="Schartl M."/>
            <person name="Bobe J."/>
            <person name="Guiguen Y."/>
        </authorList>
    </citation>
    <scope>NUCLEOTIDE SEQUENCE [LARGE SCALE GENOMIC DNA]</scope>
    <source>
        <strain evidence="8">M_S1</strain>
        <tissue evidence="8">Blood</tissue>
    </source>
</reference>
<organism evidence="8 9">
    <name type="scientific">Ameiurus melas</name>
    <name type="common">Black bullhead</name>
    <name type="synonym">Silurus melas</name>
    <dbReference type="NCBI Taxonomy" id="219545"/>
    <lineage>
        <taxon>Eukaryota</taxon>
        <taxon>Metazoa</taxon>
        <taxon>Chordata</taxon>
        <taxon>Craniata</taxon>
        <taxon>Vertebrata</taxon>
        <taxon>Euteleostomi</taxon>
        <taxon>Actinopterygii</taxon>
        <taxon>Neopterygii</taxon>
        <taxon>Teleostei</taxon>
        <taxon>Ostariophysi</taxon>
        <taxon>Siluriformes</taxon>
        <taxon>Ictaluridae</taxon>
        <taxon>Ameiurus</taxon>
    </lineage>
</organism>
<dbReference type="EMBL" id="JAAGNN010000006">
    <property type="protein sequence ID" value="KAF4087530.1"/>
    <property type="molecule type" value="Genomic_DNA"/>
</dbReference>
<evidence type="ECO:0000256" key="2">
    <source>
        <dbReference type="ARBA" id="ARBA00022692"/>
    </source>
</evidence>
<dbReference type="GO" id="GO:0004930">
    <property type="term" value="F:G protein-coupled receptor activity"/>
    <property type="evidence" value="ECO:0007669"/>
    <property type="project" value="InterPro"/>
</dbReference>
<dbReference type="PANTHER" id="PTHR21472:SF18">
    <property type="entry name" value="ENDONUCLEASE DOMAIN-CONTAINING 1 PROTEIN"/>
    <property type="match status" value="1"/>
</dbReference>
<dbReference type="InterPro" id="IPR039015">
    <property type="entry name" value="ENDOD1"/>
</dbReference>
<evidence type="ECO:0000313" key="8">
    <source>
        <dbReference type="EMBL" id="KAF4087530.1"/>
    </source>
</evidence>
<dbReference type="InterPro" id="IPR020821">
    <property type="entry name" value="ENPP1-3/EXOG-like_nuc-like"/>
</dbReference>
<evidence type="ECO:0000256" key="1">
    <source>
        <dbReference type="ARBA" id="ARBA00004370"/>
    </source>
</evidence>
<evidence type="ECO:0000259" key="7">
    <source>
        <dbReference type="PROSITE" id="PS50262"/>
    </source>
</evidence>
<evidence type="ECO:0000313" key="9">
    <source>
        <dbReference type="Proteomes" id="UP000593565"/>
    </source>
</evidence>
<dbReference type="SUPFAM" id="SSF54060">
    <property type="entry name" value="His-Me finger endonucleases"/>
    <property type="match status" value="1"/>
</dbReference>
<dbReference type="GO" id="GO:0003676">
    <property type="term" value="F:nucleic acid binding"/>
    <property type="evidence" value="ECO:0007669"/>
    <property type="project" value="InterPro"/>
</dbReference>
<dbReference type="InterPro" id="IPR000276">
    <property type="entry name" value="GPCR_Rhodpsn"/>
</dbReference>
<gene>
    <name evidence="8" type="ORF">AMELA_G00071850</name>
</gene>
<keyword evidence="3 5" id="KW-1133">Transmembrane helix</keyword>
<name>A0A7J6AXU8_AMEME</name>
<dbReference type="InterPro" id="IPR044929">
    <property type="entry name" value="DNA/RNA_non-sp_Endonuclease_sf"/>
</dbReference>
<dbReference type="InterPro" id="IPR001604">
    <property type="entry name" value="Endo_G_ENPP1-like_dom"/>
</dbReference>
<dbReference type="GO" id="GO:0016020">
    <property type="term" value="C:membrane"/>
    <property type="evidence" value="ECO:0007669"/>
    <property type="project" value="UniProtKB-SubCell"/>
</dbReference>
<keyword evidence="4 5" id="KW-0472">Membrane</keyword>
<dbReference type="PANTHER" id="PTHR21472">
    <property type="entry name" value="ENDONUCLEASE DOMAIN-CONTAINING 1 PROTEIN ENDOD1"/>
    <property type="match status" value="1"/>
</dbReference>
<dbReference type="PROSITE" id="PS50262">
    <property type="entry name" value="G_PROTEIN_RECEP_F1_2"/>
    <property type="match status" value="1"/>
</dbReference>
<dbReference type="SMART" id="SM00892">
    <property type="entry name" value="Endonuclease_NS"/>
    <property type="match status" value="1"/>
</dbReference>
<keyword evidence="9" id="KW-1185">Reference proteome</keyword>
<dbReference type="PRINTS" id="PR00237">
    <property type="entry name" value="GPCRRHODOPSN"/>
</dbReference>
<keyword evidence="6" id="KW-0732">Signal</keyword>
<dbReference type="SMART" id="SM00477">
    <property type="entry name" value="NUC"/>
    <property type="match status" value="1"/>
</dbReference>
<dbReference type="Gene3D" id="1.20.1070.10">
    <property type="entry name" value="Rhodopsin 7-helix transmembrane proteins"/>
    <property type="match status" value="2"/>
</dbReference>
<evidence type="ECO:0000256" key="4">
    <source>
        <dbReference type="ARBA" id="ARBA00023136"/>
    </source>
</evidence>
<dbReference type="Pfam" id="PF01223">
    <property type="entry name" value="Endonuclease_NS"/>
    <property type="match status" value="1"/>
</dbReference>
<sequence>MRLVPLLLSALLSLCAGDVGDFSQCLNFFYRARPPTGIAGTPICQRYSNRYHFATLYSRERRTPWFSGYVFSQPHGKRPKGQWKYEPQLANSKADGNMVPFPIPPAKVDQNVIESQAVQKDYTNSTYTRGHLNPSQHHNGTDVRRATFTLTNVVPQKAASNDGPWAKLEDRVSKILSEYCLGEAYIVTGVIPYEKDHWLKDEGRVAIPEYMWSAYCCQNYSQDLPKSLNDIFPTFGAIGRNDPNSTQEIVPVNPHIKKDIRGYDVRSMSLPILEGYLKEKYRMSISVFDQQCSRVMDENRTSCTSSPDYLTTYFDNDNCTGNYSNYSDFGIEMCEPEKRQELTIMAVQGTVFLIAFFLGLIGNSLVIATFAKYHRLRLRCMTDVFLFYLAIFNLLLLLTLPLELSETFNGSVKMWTRVAMITGFFVPCVAMLVCYSTIGRVLMQGRGKCFRRQKTLRLIVALILLFLLFQLPYAMVLSFRLFTSNYSCKMWSDIHLAEVITRSLVYAHCCFNPMLYALLGVRFRSDVMRLLHDCGCICSCLSHITPNLNYGSSISASSPPPTSTIMPFSEVYSPKIIPDNTKIENPDGNPGDIVCSTYTCQ</sequence>
<dbReference type="AlphaFoldDB" id="A0A7J6AXU8"/>
<feature type="transmembrane region" description="Helical" evidence="5">
    <location>
        <begin position="414"/>
        <end position="435"/>
    </location>
</feature>
<dbReference type="InterPro" id="IPR017452">
    <property type="entry name" value="GPCR_Rhodpsn_7TM"/>
</dbReference>
<protein>
    <recommendedName>
        <fullName evidence="7">G-protein coupled receptors family 1 profile domain-containing protein</fullName>
    </recommendedName>
</protein>
<dbReference type="Gene3D" id="3.40.570.10">
    <property type="entry name" value="Extracellular Endonuclease, subunit A"/>
    <property type="match status" value="1"/>
</dbReference>
<dbReference type="Proteomes" id="UP000593565">
    <property type="component" value="Unassembled WGS sequence"/>
</dbReference>
<feature type="transmembrane region" description="Helical" evidence="5">
    <location>
        <begin position="499"/>
        <end position="519"/>
    </location>
</feature>
<accession>A0A7J6AXU8</accession>
<feature type="transmembrane region" description="Helical" evidence="5">
    <location>
        <begin position="456"/>
        <end position="479"/>
    </location>
</feature>
<feature type="chain" id="PRO_5029858953" description="G-protein coupled receptors family 1 profile domain-containing protein" evidence="6">
    <location>
        <begin position="18"/>
        <end position="601"/>
    </location>
</feature>
<evidence type="ECO:0000256" key="3">
    <source>
        <dbReference type="ARBA" id="ARBA00022989"/>
    </source>
</evidence>
<comment type="caution">
    <text evidence="8">The sequence shown here is derived from an EMBL/GenBank/DDBJ whole genome shotgun (WGS) entry which is preliminary data.</text>
</comment>